<dbReference type="EMBL" id="CM023470">
    <property type="protein sequence ID" value="KAH7978180.1"/>
    <property type="molecule type" value="Genomic_DNA"/>
</dbReference>
<organism evidence="1 2">
    <name type="scientific">Dermacentor silvarum</name>
    <name type="common">Tick</name>
    <dbReference type="NCBI Taxonomy" id="543639"/>
    <lineage>
        <taxon>Eukaryota</taxon>
        <taxon>Metazoa</taxon>
        <taxon>Ecdysozoa</taxon>
        <taxon>Arthropoda</taxon>
        <taxon>Chelicerata</taxon>
        <taxon>Arachnida</taxon>
        <taxon>Acari</taxon>
        <taxon>Parasitiformes</taxon>
        <taxon>Ixodida</taxon>
        <taxon>Ixodoidea</taxon>
        <taxon>Ixodidae</taxon>
        <taxon>Rhipicephalinae</taxon>
        <taxon>Dermacentor</taxon>
    </lineage>
</organism>
<proteinExistence type="predicted"/>
<name>A0ACB8DUL3_DERSI</name>
<sequence>MGRPHARPRGRAAAGGRPESAAEPRALGAAAVSCSALRPLDCAVRSAALCFLFPSTAAAAPRAHVTHQCSSRRATTAAVDVRPTSKMALEKPAHQRPPARFWQPMGDVEWHHVVSPKIAPHLTAARVLPASRRCLPVRRNGPPSPNPRPGVRWGSARCVRTNTGTEKQPRGR</sequence>
<evidence type="ECO:0000313" key="2">
    <source>
        <dbReference type="Proteomes" id="UP000821865"/>
    </source>
</evidence>
<reference evidence="1" key="1">
    <citation type="submission" date="2020-05" db="EMBL/GenBank/DDBJ databases">
        <title>Large-scale comparative analyses of tick genomes elucidate their genetic diversity and vector capacities.</title>
        <authorList>
            <person name="Jia N."/>
            <person name="Wang J."/>
            <person name="Shi W."/>
            <person name="Du L."/>
            <person name="Sun Y."/>
            <person name="Zhan W."/>
            <person name="Jiang J."/>
            <person name="Wang Q."/>
            <person name="Zhang B."/>
            <person name="Ji P."/>
            <person name="Sakyi L.B."/>
            <person name="Cui X."/>
            <person name="Yuan T."/>
            <person name="Jiang B."/>
            <person name="Yang W."/>
            <person name="Lam T.T.-Y."/>
            <person name="Chang Q."/>
            <person name="Ding S."/>
            <person name="Wang X."/>
            <person name="Zhu J."/>
            <person name="Ruan X."/>
            <person name="Zhao L."/>
            <person name="Wei J."/>
            <person name="Que T."/>
            <person name="Du C."/>
            <person name="Cheng J."/>
            <person name="Dai P."/>
            <person name="Han X."/>
            <person name="Huang E."/>
            <person name="Gao Y."/>
            <person name="Liu J."/>
            <person name="Shao H."/>
            <person name="Ye R."/>
            <person name="Li L."/>
            <person name="Wei W."/>
            <person name="Wang X."/>
            <person name="Wang C."/>
            <person name="Yang T."/>
            <person name="Huo Q."/>
            <person name="Li W."/>
            <person name="Guo W."/>
            <person name="Chen H."/>
            <person name="Zhou L."/>
            <person name="Ni X."/>
            <person name="Tian J."/>
            <person name="Zhou Y."/>
            <person name="Sheng Y."/>
            <person name="Liu T."/>
            <person name="Pan Y."/>
            <person name="Xia L."/>
            <person name="Li J."/>
            <person name="Zhao F."/>
            <person name="Cao W."/>
        </authorList>
    </citation>
    <scope>NUCLEOTIDE SEQUENCE</scope>
    <source>
        <strain evidence="1">Dsil-2018</strain>
    </source>
</reference>
<dbReference type="Proteomes" id="UP000821865">
    <property type="component" value="Chromosome 1"/>
</dbReference>
<accession>A0ACB8DUL3</accession>
<protein>
    <submittedName>
        <fullName evidence="1">Uncharacterized protein</fullName>
    </submittedName>
</protein>
<evidence type="ECO:0000313" key="1">
    <source>
        <dbReference type="EMBL" id="KAH7978180.1"/>
    </source>
</evidence>
<gene>
    <name evidence="1" type="ORF">HPB49_004732</name>
</gene>
<keyword evidence="2" id="KW-1185">Reference proteome</keyword>
<comment type="caution">
    <text evidence="1">The sequence shown here is derived from an EMBL/GenBank/DDBJ whole genome shotgun (WGS) entry which is preliminary data.</text>
</comment>